<dbReference type="EMBL" id="JANKAS010000004">
    <property type="protein sequence ID" value="MCR1898491.1"/>
    <property type="molecule type" value="Genomic_DNA"/>
</dbReference>
<accession>A0AAE3HDI4</accession>
<proteinExistence type="predicted"/>
<protein>
    <submittedName>
        <fullName evidence="1">Uncharacterized protein</fullName>
    </submittedName>
</protein>
<organism evidence="1 2">
    <name type="scientific">Irregularibacter muris</name>
    <dbReference type="NCBI Taxonomy" id="1796619"/>
    <lineage>
        <taxon>Bacteria</taxon>
        <taxon>Bacillati</taxon>
        <taxon>Bacillota</taxon>
        <taxon>Clostridia</taxon>
        <taxon>Eubacteriales</taxon>
        <taxon>Eubacteriaceae</taxon>
        <taxon>Irregularibacter</taxon>
    </lineage>
</organism>
<evidence type="ECO:0000313" key="2">
    <source>
        <dbReference type="Proteomes" id="UP001205748"/>
    </source>
</evidence>
<dbReference type="AlphaFoldDB" id="A0AAE3HDI4"/>
<name>A0AAE3HDI4_9FIRM</name>
<gene>
    <name evidence="1" type="ORF">NSA47_05735</name>
</gene>
<dbReference type="Proteomes" id="UP001205748">
    <property type="component" value="Unassembled WGS sequence"/>
</dbReference>
<keyword evidence="2" id="KW-1185">Reference proteome</keyword>
<comment type="caution">
    <text evidence="1">The sequence shown here is derived from an EMBL/GenBank/DDBJ whole genome shotgun (WGS) entry which is preliminary data.</text>
</comment>
<dbReference type="RefSeq" id="WP_257529967.1">
    <property type="nucleotide sequence ID" value="NZ_JANKAS010000004.1"/>
</dbReference>
<evidence type="ECO:0000313" key="1">
    <source>
        <dbReference type="EMBL" id="MCR1898491.1"/>
    </source>
</evidence>
<reference evidence="1" key="1">
    <citation type="submission" date="2022-07" db="EMBL/GenBank/DDBJ databases">
        <title>Enhanced cultured diversity of the mouse gut microbiota enables custom-made synthetic communities.</title>
        <authorList>
            <person name="Afrizal A."/>
        </authorList>
    </citation>
    <scope>NUCLEOTIDE SEQUENCE</scope>
    <source>
        <strain evidence="1">DSM 28593</strain>
    </source>
</reference>
<sequence length="383" mass="44766">MVKGKKLIILLALLVLILLGAYAPNKINVNNFNPSPITFEKKDNFNVSHKTIELKFDESQKNLELIDIKKDNEIYVRYDNSGKMVYAIKNLNTNKDLILYKSESVFATALSGVYKDKLYVVETLIEGDKFISYIVLVDKQKNVHRYPLGTMNKIPYVYQVDNLLLINYESGEKNQINSYLSYFDMDTNRLDSITEEQYKINSSGTVTGNYILFAGGMENSIYYQVVEYNNEDIEKDGKSYLYKIDRDNKESIKKITTLNEKLIFISGDENSLITSDYMYEAPFYDSGKLYVKNKNKWLKTTIPHITAGRDIIGVEKIGDNVLLIYNNESYYLYNYESKNYVEKTYRKEDSIFSRIRVSKNNFFYLEKTNNKYFLQLYTYIDSN</sequence>